<feature type="non-terminal residue" evidence="1">
    <location>
        <position position="1"/>
    </location>
</feature>
<accession>A0A2J8Q460</accession>
<reference evidence="1 2" key="1">
    <citation type="submission" date="2017-12" db="EMBL/GenBank/DDBJ databases">
        <title>High-resolution comparative analysis of great ape genomes.</title>
        <authorList>
            <person name="Pollen A."/>
            <person name="Hastie A."/>
            <person name="Hormozdiari F."/>
            <person name="Dougherty M."/>
            <person name="Liu R."/>
            <person name="Chaisson M."/>
            <person name="Hoppe E."/>
            <person name="Hill C."/>
            <person name="Pang A."/>
            <person name="Hillier L."/>
            <person name="Baker C."/>
            <person name="Armstrong J."/>
            <person name="Shendure J."/>
            <person name="Paten B."/>
            <person name="Wilson R."/>
            <person name="Chao H."/>
            <person name="Schneider V."/>
            <person name="Ventura M."/>
            <person name="Kronenberg Z."/>
            <person name="Murali S."/>
            <person name="Gordon D."/>
            <person name="Cantsilieris S."/>
            <person name="Munson K."/>
            <person name="Nelson B."/>
            <person name="Raja A."/>
            <person name="Underwood J."/>
            <person name="Diekhans M."/>
            <person name="Fiddes I."/>
            <person name="Haussler D."/>
            <person name="Eichler E."/>
        </authorList>
    </citation>
    <scope>NUCLEOTIDE SEQUENCE [LARGE SCALE GENOMIC DNA]</scope>
    <source>
        <strain evidence="1">Yerkes chimp pedigree #C0471</strain>
    </source>
</reference>
<evidence type="ECO:0000313" key="2">
    <source>
        <dbReference type="Proteomes" id="UP000236370"/>
    </source>
</evidence>
<sequence>KHDDYVYDIYYLETATPGWIENILSVQPYSQEWELMCR</sequence>
<name>A0A2J8Q460_PANTR</name>
<proteinExistence type="predicted"/>
<dbReference type="PANTHER" id="PTHR31196:SF2">
    <property type="entry name" value="RNA POLYMERASE II NUCLEAR LOCALIZATION PROTEIN SLC7A6OS-RELATED"/>
    <property type="match status" value="1"/>
</dbReference>
<comment type="caution">
    <text evidence="1">The sequence shown here is derived from an EMBL/GenBank/DDBJ whole genome shotgun (WGS) entry which is preliminary data.</text>
</comment>
<dbReference type="EMBL" id="NBAG03000083">
    <property type="protein sequence ID" value="PNI91051.1"/>
    <property type="molecule type" value="Genomic_DNA"/>
</dbReference>
<dbReference type="AlphaFoldDB" id="A0A2J8Q460"/>
<dbReference type="Proteomes" id="UP000236370">
    <property type="component" value="Unassembled WGS sequence"/>
</dbReference>
<organism evidence="1 2">
    <name type="scientific">Pan troglodytes</name>
    <name type="common">Chimpanzee</name>
    <dbReference type="NCBI Taxonomy" id="9598"/>
    <lineage>
        <taxon>Eukaryota</taxon>
        <taxon>Metazoa</taxon>
        <taxon>Chordata</taxon>
        <taxon>Craniata</taxon>
        <taxon>Vertebrata</taxon>
        <taxon>Euteleostomi</taxon>
        <taxon>Mammalia</taxon>
        <taxon>Eutheria</taxon>
        <taxon>Euarchontoglires</taxon>
        <taxon>Primates</taxon>
        <taxon>Haplorrhini</taxon>
        <taxon>Catarrhini</taxon>
        <taxon>Hominidae</taxon>
        <taxon>Pan</taxon>
    </lineage>
</organism>
<protein>
    <submittedName>
        <fullName evidence="1">SLC7A6OS isoform 5</fullName>
    </submittedName>
</protein>
<dbReference type="PANTHER" id="PTHR31196">
    <property type="entry name" value="RNA POLYMERASE II NUCLEAR LOCALIZATION PROTEIN SLC7A6OS-RELATED"/>
    <property type="match status" value="1"/>
</dbReference>
<gene>
    <name evidence="1" type="ORF">CK820_G0044625</name>
</gene>
<evidence type="ECO:0000313" key="1">
    <source>
        <dbReference type="EMBL" id="PNI91051.1"/>
    </source>
</evidence>
<dbReference type="InterPro" id="IPR040218">
    <property type="entry name" value="SLC7A6OS"/>
</dbReference>